<dbReference type="RefSeq" id="WP_236888896.1">
    <property type="nucleotide sequence ID" value="NZ_AP024488.1"/>
</dbReference>
<name>A0ABM7PK73_9BACT</name>
<organism evidence="3 4">
    <name type="scientific">Desulfoluna limicola</name>
    <dbReference type="NCBI Taxonomy" id="2810562"/>
    <lineage>
        <taxon>Bacteria</taxon>
        <taxon>Pseudomonadati</taxon>
        <taxon>Thermodesulfobacteriota</taxon>
        <taxon>Desulfobacteria</taxon>
        <taxon>Desulfobacterales</taxon>
        <taxon>Desulfolunaceae</taxon>
        <taxon>Desulfoluna</taxon>
    </lineage>
</organism>
<gene>
    <name evidence="3" type="ORF">DSLASN_31050</name>
</gene>
<evidence type="ECO:0000259" key="2">
    <source>
        <dbReference type="Pfam" id="PF07705"/>
    </source>
</evidence>
<keyword evidence="1" id="KW-0732">Signal</keyword>
<dbReference type="EMBL" id="AP024488">
    <property type="protein sequence ID" value="BCS97473.1"/>
    <property type="molecule type" value="Genomic_DNA"/>
</dbReference>
<proteinExistence type="predicted"/>
<sequence length="356" mass="39299">MISQSIRKAMVLMTALVLLSSAAFSETRYERDLVVKDETRAMKVEKVFKELIAAYEDEDPQGFLELVSDDRFRQDYITFTDALYSDFRNYEIHRVDYWIDRVVSDHIKQFLFVKWEKRYETLESGRQNTLSGYSRFLFDEINGNYLLIELAGNPLFGGSLQEWREETPPISGQVVPVAAATKITTDPGPVSPGTGNNTLENLCSITNLGQCLAQADCEGAGGYWGAGSCYATPKDACDAENRYWYNGMCNSTPSLPDLTILKAEITNGTGSTADFAVTIRNNGPIASGPFKVQMIHDTGMPAATETISNLDATSSTTITMIAPMGLGDLTIIVDSDHAISESDESNNSHVIPDMPW</sequence>
<keyword evidence="4" id="KW-1185">Reference proteome</keyword>
<accession>A0ABM7PK73</accession>
<evidence type="ECO:0000313" key="3">
    <source>
        <dbReference type="EMBL" id="BCS97473.1"/>
    </source>
</evidence>
<feature type="chain" id="PRO_5045943694" description="CARDB domain-containing protein" evidence="1">
    <location>
        <begin position="26"/>
        <end position="356"/>
    </location>
</feature>
<dbReference type="Proteomes" id="UP001320148">
    <property type="component" value="Chromosome"/>
</dbReference>
<reference evidence="3 4" key="1">
    <citation type="submission" date="2021-02" db="EMBL/GenBank/DDBJ databases">
        <title>Complete genome of Desulfoluna sp. strain ASN36.</title>
        <authorList>
            <person name="Takahashi A."/>
            <person name="Kojima H."/>
            <person name="Fukui M."/>
        </authorList>
    </citation>
    <scope>NUCLEOTIDE SEQUENCE [LARGE SCALE GENOMIC DNA]</scope>
    <source>
        <strain evidence="3 4">ASN36</strain>
    </source>
</reference>
<dbReference type="InterPro" id="IPR011635">
    <property type="entry name" value="CARDB"/>
</dbReference>
<dbReference type="Gene3D" id="2.60.40.10">
    <property type="entry name" value="Immunoglobulins"/>
    <property type="match status" value="1"/>
</dbReference>
<evidence type="ECO:0000313" key="4">
    <source>
        <dbReference type="Proteomes" id="UP001320148"/>
    </source>
</evidence>
<feature type="signal peptide" evidence="1">
    <location>
        <begin position="1"/>
        <end position="25"/>
    </location>
</feature>
<evidence type="ECO:0000256" key="1">
    <source>
        <dbReference type="SAM" id="SignalP"/>
    </source>
</evidence>
<protein>
    <recommendedName>
        <fullName evidence="2">CARDB domain-containing protein</fullName>
    </recommendedName>
</protein>
<dbReference type="Pfam" id="PF07705">
    <property type="entry name" value="CARDB"/>
    <property type="match status" value="1"/>
</dbReference>
<feature type="domain" description="CARDB" evidence="2">
    <location>
        <begin position="256"/>
        <end position="348"/>
    </location>
</feature>
<dbReference type="InterPro" id="IPR013783">
    <property type="entry name" value="Ig-like_fold"/>
</dbReference>